<feature type="signal peptide" evidence="13">
    <location>
        <begin position="1"/>
        <end position="21"/>
    </location>
</feature>
<feature type="domain" description="FZ" evidence="14">
    <location>
        <begin position="34"/>
        <end position="150"/>
    </location>
</feature>
<dbReference type="SMART" id="SM00063">
    <property type="entry name" value="FRI"/>
    <property type="match status" value="1"/>
</dbReference>
<keyword evidence="2" id="KW-0217">Developmental protein</keyword>
<dbReference type="Pfam" id="PF01392">
    <property type="entry name" value="Fz"/>
    <property type="match status" value="1"/>
</dbReference>
<dbReference type="InterPro" id="IPR015526">
    <property type="entry name" value="Frizzled/SFRP"/>
</dbReference>
<feature type="disulfide bond" evidence="12">
    <location>
        <begin position="39"/>
        <end position="100"/>
    </location>
</feature>
<keyword evidence="11" id="KW-0325">Glycoprotein</keyword>
<dbReference type="EMBL" id="KB309499">
    <property type="protein sequence ID" value="ELT94235.1"/>
    <property type="molecule type" value="Genomic_DNA"/>
</dbReference>
<organism evidence="15">
    <name type="scientific">Capitella teleta</name>
    <name type="common">Polychaete worm</name>
    <dbReference type="NCBI Taxonomy" id="283909"/>
    <lineage>
        <taxon>Eukaryota</taxon>
        <taxon>Metazoa</taxon>
        <taxon>Spiralia</taxon>
        <taxon>Lophotrochozoa</taxon>
        <taxon>Annelida</taxon>
        <taxon>Polychaeta</taxon>
        <taxon>Sedentaria</taxon>
        <taxon>Scolecida</taxon>
        <taxon>Capitellidae</taxon>
        <taxon>Capitella</taxon>
    </lineage>
</organism>
<dbReference type="PANTHER" id="PTHR11309">
    <property type="entry name" value="FRIZZLED"/>
    <property type="match status" value="1"/>
</dbReference>
<evidence type="ECO:0000256" key="8">
    <source>
        <dbReference type="ARBA" id="ARBA00023136"/>
    </source>
</evidence>
<dbReference type="PANTHER" id="PTHR11309:SF47">
    <property type="entry name" value="FRIZZLED"/>
    <property type="match status" value="1"/>
</dbReference>
<dbReference type="Gene3D" id="1.10.2000.10">
    <property type="entry name" value="Frizzled cysteine-rich domain"/>
    <property type="match status" value="1"/>
</dbReference>
<keyword evidence="6 13" id="KW-0732">Signal</keyword>
<accession>R7TT78</accession>
<evidence type="ECO:0000256" key="9">
    <source>
        <dbReference type="ARBA" id="ARBA00023157"/>
    </source>
</evidence>
<keyword evidence="10" id="KW-0675">Receptor</keyword>
<dbReference type="FunFam" id="1.10.2000.10:FF:000016">
    <property type="entry name" value="Frizzled"/>
    <property type="match status" value="1"/>
</dbReference>
<comment type="subcellular location">
    <subcellularLocation>
        <location evidence="1">Cell membrane</location>
        <topology evidence="1">Multi-pass membrane protein</topology>
    </subcellularLocation>
</comment>
<evidence type="ECO:0000256" key="6">
    <source>
        <dbReference type="ARBA" id="ARBA00022729"/>
    </source>
</evidence>
<feature type="disulfide bond" evidence="12">
    <location>
        <begin position="114"/>
        <end position="138"/>
    </location>
</feature>
<dbReference type="GO" id="GO:0005886">
    <property type="term" value="C:plasma membrane"/>
    <property type="evidence" value="ECO:0007669"/>
    <property type="project" value="UniProtKB-SubCell"/>
</dbReference>
<protein>
    <recommendedName>
        <fullName evidence="14">FZ domain-containing protein</fullName>
    </recommendedName>
</protein>
<dbReference type="OMA" id="QFWPLVH"/>
<keyword evidence="8" id="KW-0472">Membrane</keyword>
<evidence type="ECO:0000256" key="3">
    <source>
        <dbReference type="ARBA" id="ARBA00022475"/>
    </source>
</evidence>
<reference evidence="17" key="1">
    <citation type="submission" date="2012-12" db="EMBL/GenBank/DDBJ databases">
        <authorList>
            <person name="Hellsten U."/>
            <person name="Grimwood J."/>
            <person name="Chapman J.A."/>
            <person name="Shapiro H."/>
            <person name="Aerts A."/>
            <person name="Otillar R.P."/>
            <person name="Terry A.Y."/>
            <person name="Boore J.L."/>
            <person name="Simakov O."/>
            <person name="Marletaz F."/>
            <person name="Cho S.-J."/>
            <person name="Edsinger-Gonzales E."/>
            <person name="Havlak P."/>
            <person name="Kuo D.-H."/>
            <person name="Larsson T."/>
            <person name="Lv J."/>
            <person name="Arendt D."/>
            <person name="Savage R."/>
            <person name="Osoegawa K."/>
            <person name="de Jong P."/>
            <person name="Lindberg D.R."/>
            <person name="Seaver E.C."/>
            <person name="Weisblat D.A."/>
            <person name="Putnam N.H."/>
            <person name="Grigoriev I.V."/>
            <person name="Rokhsar D.S."/>
        </authorList>
    </citation>
    <scope>NUCLEOTIDE SEQUENCE</scope>
    <source>
        <strain evidence="17">I ESC-2004</strain>
    </source>
</reference>
<dbReference type="GO" id="GO:0042813">
    <property type="term" value="F:Wnt receptor activity"/>
    <property type="evidence" value="ECO:0007669"/>
    <property type="project" value="TreeGrafter"/>
</dbReference>
<evidence type="ECO:0000256" key="4">
    <source>
        <dbReference type="ARBA" id="ARBA00022687"/>
    </source>
</evidence>
<dbReference type="InterPro" id="IPR036790">
    <property type="entry name" value="Frizzled_dom_sf"/>
</dbReference>
<dbReference type="HOGENOM" id="CLU_121018_0_0_1"/>
<gene>
    <name evidence="15" type="ORF">CAPTEDRAFT_101526</name>
</gene>
<evidence type="ECO:0000313" key="17">
    <source>
        <dbReference type="Proteomes" id="UP000014760"/>
    </source>
</evidence>
<dbReference type="InterPro" id="IPR020067">
    <property type="entry name" value="Frizzled_dom"/>
</dbReference>
<evidence type="ECO:0000256" key="13">
    <source>
        <dbReference type="SAM" id="SignalP"/>
    </source>
</evidence>
<dbReference type="EnsemblMetazoa" id="CapteT101526">
    <property type="protein sequence ID" value="CapteP101526"/>
    <property type="gene ID" value="CapteG101526"/>
</dbReference>
<keyword evidence="7" id="KW-1133">Transmembrane helix</keyword>
<dbReference type="SUPFAM" id="SSF63501">
    <property type="entry name" value="Frizzled cysteine-rich domain"/>
    <property type="match status" value="1"/>
</dbReference>
<keyword evidence="4" id="KW-0879">Wnt signaling pathway</keyword>
<evidence type="ECO:0000256" key="7">
    <source>
        <dbReference type="ARBA" id="ARBA00022989"/>
    </source>
</evidence>
<dbReference type="GO" id="GO:0060070">
    <property type="term" value="P:canonical Wnt signaling pathway"/>
    <property type="evidence" value="ECO:0007669"/>
    <property type="project" value="TreeGrafter"/>
</dbReference>
<feature type="disulfide bond" evidence="12">
    <location>
        <begin position="47"/>
        <end position="93"/>
    </location>
</feature>
<evidence type="ECO:0000256" key="5">
    <source>
        <dbReference type="ARBA" id="ARBA00022692"/>
    </source>
</evidence>
<dbReference type="PROSITE" id="PS50038">
    <property type="entry name" value="FZ"/>
    <property type="match status" value="1"/>
</dbReference>
<evidence type="ECO:0000256" key="12">
    <source>
        <dbReference type="PROSITE-ProRule" id="PRU00090"/>
    </source>
</evidence>
<dbReference type="Proteomes" id="UP000014760">
    <property type="component" value="Unassembled WGS sequence"/>
</dbReference>
<dbReference type="AlphaFoldDB" id="R7TT78"/>
<dbReference type="OrthoDB" id="10053709at2759"/>
<reference evidence="15 17" key="2">
    <citation type="journal article" date="2013" name="Nature">
        <title>Insights into bilaterian evolution from three spiralian genomes.</title>
        <authorList>
            <person name="Simakov O."/>
            <person name="Marletaz F."/>
            <person name="Cho S.J."/>
            <person name="Edsinger-Gonzales E."/>
            <person name="Havlak P."/>
            <person name="Hellsten U."/>
            <person name="Kuo D.H."/>
            <person name="Larsson T."/>
            <person name="Lv J."/>
            <person name="Arendt D."/>
            <person name="Savage R."/>
            <person name="Osoegawa K."/>
            <person name="de Jong P."/>
            <person name="Grimwood J."/>
            <person name="Chapman J.A."/>
            <person name="Shapiro H."/>
            <person name="Aerts A."/>
            <person name="Otillar R.P."/>
            <person name="Terry A.Y."/>
            <person name="Boore J.L."/>
            <person name="Grigoriev I.V."/>
            <person name="Lindberg D.R."/>
            <person name="Seaver E.C."/>
            <person name="Weisblat D.A."/>
            <person name="Putnam N.H."/>
            <person name="Rokhsar D.S."/>
        </authorList>
    </citation>
    <scope>NUCLEOTIDE SEQUENCE</scope>
    <source>
        <strain evidence="15 17">I ESC-2004</strain>
    </source>
</reference>
<dbReference type="GO" id="GO:0035567">
    <property type="term" value="P:non-canonical Wnt signaling pathway"/>
    <property type="evidence" value="ECO:0007669"/>
    <property type="project" value="TreeGrafter"/>
</dbReference>
<keyword evidence="9 12" id="KW-1015">Disulfide bond</keyword>
<feature type="non-terminal residue" evidence="15">
    <location>
        <position position="158"/>
    </location>
</feature>
<dbReference type="GO" id="GO:0017147">
    <property type="term" value="F:Wnt-protein binding"/>
    <property type="evidence" value="ECO:0007669"/>
    <property type="project" value="TreeGrafter"/>
</dbReference>
<evidence type="ECO:0000313" key="16">
    <source>
        <dbReference type="EnsemblMetazoa" id="CapteP101526"/>
    </source>
</evidence>
<comment type="caution">
    <text evidence="12">Lacks conserved residue(s) required for the propagation of feature annotation.</text>
</comment>
<dbReference type="EMBL" id="AMQN01029346">
    <property type="status" value="NOT_ANNOTATED_CDS"/>
    <property type="molecule type" value="Genomic_DNA"/>
</dbReference>
<feature type="chain" id="PRO_5008787334" description="FZ domain-containing protein" evidence="13">
    <location>
        <begin position="22"/>
        <end position="158"/>
    </location>
</feature>
<evidence type="ECO:0000259" key="14">
    <source>
        <dbReference type="PROSITE" id="PS50038"/>
    </source>
</evidence>
<keyword evidence="17" id="KW-1185">Reference proteome</keyword>
<evidence type="ECO:0000256" key="11">
    <source>
        <dbReference type="ARBA" id="ARBA00023180"/>
    </source>
</evidence>
<keyword evidence="3" id="KW-1003">Cell membrane</keyword>
<evidence type="ECO:0000256" key="1">
    <source>
        <dbReference type="ARBA" id="ARBA00004651"/>
    </source>
</evidence>
<dbReference type="STRING" id="283909.R7TT78"/>
<name>R7TT78_CAPTE</name>
<evidence type="ECO:0000313" key="15">
    <source>
        <dbReference type="EMBL" id="ELT94235.1"/>
    </source>
</evidence>
<sequence length="158" mass="17455">MAILALVFVWAVIFLSGGADGQGGLSAGGLSSQQHHDKCEPITIPLCKELEYNLTIMPNLLNHQKQDDAGLEVHQFFPLVKVRCSPYLKFFLCTMYVPVCTLIEEPIPPCRGLCLHAKNGCEGLMNKFGFQWPDTLDCDQFPVSGLCVPHNHSEPSEP</sequence>
<evidence type="ECO:0000256" key="10">
    <source>
        <dbReference type="ARBA" id="ARBA00023170"/>
    </source>
</evidence>
<reference evidence="16" key="3">
    <citation type="submission" date="2015-06" db="UniProtKB">
        <authorList>
            <consortium name="EnsemblMetazoa"/>
        </authorList>
    </citation>
    <scope>IDENTIFICATION</scope>
</reference>
<keyword evidence="5" id="KW-0812">Transmembrane</keyword>
<evidence type="ECO:0000256" key="2">
    <source>
        <dbReference type="ARBA" id="ARBA00022473"/>
    </source>
</evidence>
<proteinExistence type="predicted"/>